<dbReference type="PANTHER" id="PTHR38785:SF1">
    <property type="entry name" value="HOMOLOG OF VIRK"/>
    <property type="match status" value="1"/>
</dbReference>
<evidence type="ECO:0000313" key="2">
    <source>
        <dbReference type="Proteomes" id="UP000001726"/>
    </source>
</evidence>
<dbReference type="KEGG" id="eta:ETA_30810"/>
<dbReference type="Pfam" id="PF04393">
    <property type="entry name" value="DUF535"/>
    <property type="match status" value="1"/>
</dbReference>
<dbReference type="InterPro" id="IPR007488">
    <property type="entry name" value="DUF535"/>
</dbReference>
<dbReference type="RefSeq" id="WP_012442777.1">
    <property type="nucleotide sequence ID" value="NC_010694.1"/>
</dbReference>
<dbReference type="EMBL" id="CU468135">
    <property type="protein sequence ID" value="CAO98127.1"/>
    <property type="molecule type" value="Genomic_DNA"/>
</dbReference>
<dbReference type="GO" id="GO:0006974">
    <property type="term" value="P:DNA damage response"/>
    <property type="evidence" value="ECO:0007669"/>
    <property type="project" value="TreeGrafter"/>
</dbReference>
<dbReference type="Proteomes" id="UP000001726">
    <property type="component" value="Chromosome"/>
</dbReference>
<dbReference type="STRING" id="465817.ETA_30810"/>
<sequence length="310" mass="35376">MSETLISPCGENGFTLFLALVTGRITPDTLWRSPTYRAKFLLRSLAFPRASISHLHQLAVLPEMRHALNIQATLPGKIHRPYLYLGLSSRQRAQALQQHYAFLQQLSCNALRKAMLTPQQTELVSFCAKDDKHFKVTLACNGRCEREGEVNMSLSCDGTLLAIVTFSVLERDGRRVLLIGGIQGAHSETPHETIRTATRSCYGLFPKRVLLEVISLLARASGIGAIQAVSNCGHTYYSLRYRYKKRAVFLASYDEFWQSLSAEKVSRQLWQLPLEFPQKTIEEIPSKKRAEYRRRYELLEVLRQQFTRLV</sequence>
<keyword evidence="2" id="KW-1185">Reference proteome</keyword>
<dbReference type="OrthoDB" id="6835762at2"/>
<reference evidence="1 2" key="1">
    <citation type="journal article" date="2008" name="Environ. Microbiol.">
        <title>The genome of Erwinia tasmaniensis strain Et1/99, a non-pathogenic bacterium in the genus Erwinia.</title>
        <authorList>
            <person name="Kube M."/>
            <person name="Migdoll A.M."/>
            <person name="Mueller I."/>
            <person name="Kuhl H."/>
            <person name="Beck A."/>
            <person name="Reinhardt R."/>
            <person name="Geider K."/>
        </authorList>
    </citation>
    <scope>NUCLEOTIDE SEQUENCE [LARGE SCALE GENOMIC DNA]</scope>
    <source>
        <strain evidence="2">DSM 17950 / CFBP 7177 / CIP 109463 / NCPPB 4357 / Et1/99</strain>
    </source>
</reference>
<evidence type="ECO:0000313" key="1">
    <source>
        <dbReference type="EMBL" id="CAO98127.1"/>
    </source>
</evidence>
<organism evidence="1 2">
    <name type="scientific">Erwinia tasmaniensis (strain DSM 17950 / CFBP 7177 / CIP 109463 / NCPPB 4357 / Et1/99)</name>
    <dbReference type="NCBI Taxonomy" id="465817"/>
    <lineage>
        <taxon>Bacteria</taxon>
        <taxon>Pseudomonadati</taxon>
        <taxon>Pseudomonadota</taxon>
        <taxon>Gammaproteobacteria</taxon>
        <taxon>Enterobacterales</taxon>
        <taxon>Erwiniaceae</taxon>
        <taxon>Erwinia</taxon>
    </lineage>
</organism>
<gene>
    <name evidence="1" type="primary">virK</name>
    <name evidence="1" type="ordered locus">ETA_30810</name>
</gene>
<dbReference type="HOGENOM" id="CLU_065818_1_0_6"/>
<proteinExistence type="predicted"/>
<accession>B2VKC0</accession>
<dbReference type="AlphaFoldDB" id="B2VKC0"/>
<protein>
    <submittedName>
        <fullName evidence="1">Virulence protein</fullName>
    </submittedName>
</protein>
<dbReference type="eggNOG" id="COG2990">
    <property type="taxonomic scope" value="Bacteria"/>
</dbReference>
<name>B2VKC0_ERWT9</name>
<dbReference type="PANTHER" id="PTHR38785">
    <property type="entry name" value="HOMOLOG OF VIRK"/>
    <property type="match status" value="1"/>
</dbReference>